<feature type="non-terminal residue" evidence="1">
    <location>
        <position position="1"/>
    </location>
</feature>
<gene>
    <name evidence="1" type="ORF">B1B_11005</name>
</gene>
<organism evidence="1">
    <name type="scientific">mine drainage metagenome</name>
    <dbReference type="NCBI Taxonomy" id="410659"/>
    <lineage>
        <taxon>unclassified sequences</taxon>
        <taxon>metagenomes</taxon>
        <taxon>ecological metagenomes</taxon>
    </lineage>
</organism>
<protein>
    <submittedName>
        <fullName evidence="1">Gylcosyl transferase group 1 protein</fullName>
    </submittedName>
</protein>
<dbReference type="EMBL" id="AUZY01007114">
    <property type="protein sequence ID" value="EQD51469.1"/>
    <property type="molecule type" value="Genomic_DNA"/>
</dbReference>
<sequence length="142" mass="15396">RLDRQVVITGSVPSELRDAAYDAANVFVHPPPGKGSAWSRSRRGSTTGRWWSSRGAGVAELVDDGLNGFSTPPASVPRLSQAIDYLLRHPAEAEAMGDAGALTARRVFVQRAASRLRGIFEDAIHLYESDHLTPATSWRRSG</sequence>
<dbReference type="SUPFAM" id="SSF53756">
    <property type="entry name" value="UDP-Glycosyltransferase/glycogen phosphorylase"/>
    <property type="match status" value="1"/>
</dbReference>
<dbReference type="GO" id="GO:0016740">
    <property type="term" value="F:transferase activity"/>
    <property type="evidence" value="ECO:0007669"/>
    <property type="project" value="UniProtKB-KW"/>
</dbReference>
<reference evidence="1" key="1">
    <citation type="submission" date="2013-08" db="EMBL/GenBank/DDBJ databases">
        <authorList>
            <person name="Mendez C."/>
            <person name="Richter M."/>
            <person name="Ferrer M."/>
            <person name="Sanchez J."/>
        </authorList>
    </citation>
    <scope>NUCLEOTIDE SEQUENCE</scope>
</reference>
<comment type="caution">
    <text evidence="1">The sequence shown here is derived from an EMBL/GenBank/DDBJ whole genome shotgun (WGS) entry which is preliminary data.</text>
</comment>
<reference evidence="1" key="2">
    <citation type="journal article" date="2014" name="ISME J.">
        <title>Microbial stratification in low pH oxic and suboxic macroscopic growths along an acid mine drainage.</title>
        <authorList>
            <person name="Mendez-Garcia C."/>
            <person name="Mesa V."/>
            <person name="Sprenger R.R."/>
            <person name="Richter M."/>
            <person name="Diez M.S."/>
            <person name="Solano J."/>
            <person name="Bargiela R."/>
            <person name="Golyshina O.V."/>
            <person name="Manteca A."/>
            <person name="Ramos J.L."/>
            <person name="Gallego J.R."/>
            <person name="Llorente I."/>
            <person name="Martins Dos Santos V.A."/>
            <person name="Jensen O.N."/>
            <person name="Pelaez A.I."/>
            <person name="Sanchez J."/>
            <person name="Ferrer M."/>
        </authorList>
    </citation>
    <scope>NUCLEOTIDE SEQUENCE</scope>
</reference>
<keyword evidence="1" id="KW-0808">Transferase</keyword>
<dbReference type="Gene3D" id="3.40.50.2000">
    <property type="entry name" value="Glycogen Phosphorylase B"/>
    <property type="match status" value="1"/>
</dbReference>
<accession>T1BEI7</accession>
<dbReference type="AlphaFoldDB" id="T1BEI7"/>
<evidence type="ECO:0000313" key="1">
    <source>
        <dbReference type="EMBL" id="EQD51469.1"/>
    </source>
</evidence>
<name>T1BEI7_9ZZZZ</name>
<proteinExistence type="predicted"/>